<feature type="transmembrane region" description="Helical" evidence="1">
    <location>
        <begin position="6"/>
        <end position="28"/>
    </location>
</feature>
<comment type="caution">
    <text evidence="3">The sequence shown here is derived from an EMBL/GenBank/DDBJ whole genome shotgun (WGS) entry which is preliminary data.</text>
</comment>
<sequence length="149" mass="16272">MPHQLLLFIHVTGVIVWVGGMVFAYFCLRPAAASTLEPPQRLPLWSAAFGRFFLLVRVAVAAILLSGGAMMYLRGFANAPIGWHVMLLLGLVMAAIFLYIDRMLYPKLRSHVEAAQWPQGAAVLNRIRQGVAVNLVLSVCTIAAALSAR</sequence>
<feature type="transmembrane region" description="Helical" evidence="1">
    <location>
        <begin position="131"/>
        <end position="148"/>
    </location>
</feature>
<dbReference type="Proteomes" id="UP000651050">
    <property type="component" value="Unassembled WGS sequence"/>
</dbReference>
<evidence type="ECO:0000313" key="3">
    <source>
        <dbReference type="EMBL" id="MBG9390105.1"/>
    </source>
</evidence>
<dbReference type="GO" id="GO:0016020">
    <property type="term" value="C:membrane"/>
    <property type="evidence" value="ECO:0007669"/>
    <property type="project" value="InterPro"/>
</dbReference>
<evidence type="ECO:0000313" key="4">
    <source>
        <dbReference type="Proteomes" id="UP000651050"/>
    </source>
</evidence>
<protein>
    <submittedName>
        <fullName evidence="3">CopD family protein</fullName>
    </submittedName>
</protein>
<evidence type="ECO:0000256" key="1">
    <source>
        <dbReference type="SAM" id="Phobius"/>
    </source>
</evidence>
<dbReference type="InterPro" id="IPR008457">
    <property type="entry name" value="Cu-R_CopD_dom"/>
</dbReference>
<keyword evidence="1" id="KW-1133">Transmembrane helix</keyword>
<proteinExistence type="predicted"/>
<keyword evidence="4" id="KW-1185">Reference proteome</keyword>
<dbReference type="Pfam" id="PF05425">
    <property type="entry name" value="CopD"/>
    <property type="match status" value="1"/>
</dbReference>
<accession>A0A931H860</accession>
<evidence type="ECO:0000259" key="2">
    <source>
        <dbReference type="Pfam" id="PF05425"/>
    </source>
</evidence>
<feature type="domain" description="Copper resistance protein D" evidence="2">
    <location>
        <begin position="47"/>
        <end position="145"/>
    </location>
</feature>
<keyword evidence="1" id="KW-0472">Membrane</keyword>
<dbReference type="EMBL" id="JADWYS010000001">
    <property type="protein sequence ID" value="MBG9390105.1"/>
    <property type="molecule type" value="Genomic_DNA"/>
</dbReference>
<organism evidence="3 4">
    <name type="scientific">Caenimonas aquaedulcis</name>
    <dbReference type="NCBI Taxonomy" id="2793270"/>
    <lineage>
        <taxon>Bacteria</taxon>
        <taxon>Pseudomonadati</taxon>
        <taxon>Pseudomonadota</taxon>
        <taxon>Betaproteobacteria</taxon>
        <taxon>Burkholderiales</taxon>
        <taxon>Comamonadaceae</taxon>
        <taxon>Caenimonas</taxon>
    </lineage>
</organism>
<feature type="transmembrane region" description="Helical" evidence="1">
    <location>
        <begin position="81"/>
        <end position="100"/>
    </location>
</feature>
<keyword evidence="1" id="KW-0812">Transmembrane</keyword>
<dbReference type="RefSeq" id="WP_196987863.1">
    <property type="nucleotide sequence ID" value="NZ_JADWYS010000001.1"/>
</dbReference>
<reference evidence="3" key="1">
    <citation type="submission" date="2020-11" db="EMBL/GenBank/DDBJ databases">
        <title>Bacterial whole genome sequence for Caenimonas sp. DR4.4.</title>
        <authorList>
            <person name="Le V."/>
            <person name="Ko S.-R."/>
            <person name="Ahn C.-Y."/>
            <person name="Oh H.-M."/>
        </authorList>
    </citation>
    <scope>NUCLEOTIDE SEQUENCE</scope>
    <source>
        <strain evidence="3">DR4.4</strain>
    </source>
</reference>
<name>A0A931H860_9BURK</name>
<gene>
    <name evidence="3" type="ORF">I5803_18900</name>
</gene>
<dbReference type="AlphaFoldDB" id="A0A931H860"/>
<feature type="transmembrane region" description="Helical" evidence="1">
    <location>
        <begin position="49"/>
        <end position="69"/>
    </location>
</feature>